<dbReference type="RefSeq" id="WP_057755856.1">
    <property type="nucleotide sequence ID" value="NZ_JQBP01000005.1"/>
</dbReference>
<feature type="domain" description="AAA" evidence="1">
    <location>
        <begin position="1"/>
        <end position="151"/>
    </location>
</feature>
<dbReference type="InterPro" id="IPR025669">
    <property type="entry name" value="AAA_dom"/>
</dbReference>
<protein>
    <recommendedName>
        <fullName evidence="1">AAA domain-containing protein</fullName>
    </recommendedName>
</protein>
<dbReference type="PATRIC" id="fig|1616.3.peg.1097"/>
<dbReference type="PANTHER" id="PTHR13696:SF99">
    <property type="entry name" value="COBYRINIC ACID AC-DIAMIDE SYNTHASE"/>
    <property type="match status" value="1"/>
</dbReference>
<dbReference type="PANTHER" id="PTHR13696">
    <property type="entry name" value="P-LOOP CONTAINING NUCLEOSIDE TRIPHOSPHATE HYDROLASE"/>
    <property type="match status" value="1"/>
</dbReference>
<proteinExistence type="predicted"/>
<dbReference type="Gene3D" id="3.40.50.300">
    <property type="entry name" value="P-loop containing nucleotide triphosphate hydrolases"/>
    <property type="match status" value="1"/>
</dbReference>
<organism evidence="2 3">
    <name type="scientific">Weissella kandleri</name>
    <dbReference type="NCBI Taxonomy" id="1616"/>
    <lineage>
        <taxon>Bacteria</taxon>
        <taxon>Bacillati</taxon>
        <taxon>Bacillota</taxon>
        <taxon>Bacilli</taxon>
        <taxon>Lactobacillales</taxon>
        <taxon>Lactobacillaceae</taxon>
        <taxon>Weissella</taxon>
    </lineage>
</organism>
<dbReference type="SUPFAM" id="SSF52540">
    <property type="entry name" value="P-loop containing nucleoside triphosphate hydrolases"/>
    <property type="match status" value="1"/>
</dbReference>
<keyword evidence="3" id="KW-1185">Reference proteome</keyword>
<sequence>MNIITFSASKGGVGKTTLSFNYGSWLASKGYKVILVDTDYQANLSSTFNIFTNENTLFNVFTDGNVEIRKINDNLSILPGAPTLDKLEVILQSKINREFLMMMWMQDHADMFEEFDFMIVDTHPEFGTLTKNMIAISDHVLVPLEPSEYGFTQSKNQYDIRMDEFKKEAVDLKTRTSLIDAKVHYIASRVKHNTASSHAFEESIKTIPGFIANIPEREVFNTSTLEKKPIFELNHQNTQSNINLFNTIETQFNNILKATQEENS</sequence>
<dbReference type="InterPro" id="IPR027417">
    <property type="entry name" value="P-loop_NTPase"/>
</dbReference>
<evidence type="ECO:0000313" key="3">
    <source>
        <dbReference type="Proteomes" id="UP000051655"/>
    </source>
</evidence>
<reference evidence="2 3" key="1">
    <citation type="journal article" date="2015" name="Genome Announc.">
        <title>Expanding the biotechnology potential of lactobacilli through comparative genomics of 213 strains and associated genera.</title>
        <authorList>
            <person name="Sun Z."/>
            <person name="Harris H.M."/>
            <person name="McCann A."/>
            <person name="Guo C."/>
            <person name="Argimon S."/>
            <person name="Zhang W."/>
            <person name="Yang X."/>
            <person name="Jeffery I.B."/>
            <person name="Cooney J.C."/>
            <person name="Kagawa T.F."/>
            <person name="Liu W."/>
            <person name="Song Y."/>
            <person name="Salvetti E."/>
            <person name="Wrobel A."/>
            <person name="Rasinkangas P."/>
            <person name="Parkhill J."/>
            <person name="Rea M.C."/>
            <person name="O'Sullivan O."/>
            <person name="Ritari J."/>
            <person name="Douillard F.P."/>
            <person name="Paul Ross R."/>
            <person name="Yang R."/>
            <person name="Briner A.E."/>
            <person name="Felis G.E."/>
            <person name="de Vos W.M."/>
            <person name="Barrangou R."/>
            <person name="Klaenhammer T.R."/>
            <person name="Caufield P.W."/>
            <person name="Cui Y."/>
            <person name="Zhang H."/>
            <person name="O'Toole P.W."/>
        </authorList>
    </citation>
    <scope>NUCLEOTIDE SEQUENCE [LARGE SCALE GENOMIC DNA]</scope>
    <source>
        <strain evidence="2 3">DSM 20593</strain>
    </source>
</reference>
<dbReference type="OrthoDB" id="9791162at2"/>
<dbReference type="STRING" id="1616.IV73_GL001070"/>
<dbReference type="AlphaFoldDB" id="A0A0R2JBX7"/>
<dbReference type="InterPro" id="IPR050678">
    <property type="entry name" value="DNA_Partitioning_ATPase"/>
</dbReference>
<evidence type="ECO:0000313" key="2">
    <source>
        <dbReference type="EMBL" id="KRN74793.1"/>
    </source>
</evidence>
<name>A0A0R2JBX7_9LACO</name>
<gene>
    <name evidence="2" type="ORF">IV73_GL001070</name>
</gene>
<accession>A0A0R2JBX7</accession>
<dbReference type="Proteomes" id="UP000051655">
    <property type="component" value="Unassembled WGS sequence"/>
</dbReference>
<comment type="caution">
    <text evidence="2">The sequence shown here is derived from an EMBL/GenBank/DDBJ whole genome shotgun (WGS) entry which is preliminary data.</text>
</comment>
<dbReference type="Pfam" id="PF13614">
    <property type="entry name" value="AAA_31"/>
    <property type="match status" value="1"/>
</dbReference>
<evidence type="ECO:0000259" key="1">
    <source>
        <dbReference type="Pfam" id="PF13614"/>
    </source>
</evidence>
<dbReference type="CDD" id="cd02042">
    <property type="entry name" value="ParAB_family"/>
    <property type="match status" value="1"/>
</dbReference>
<dbReference type="EMBL" id="JQBP01000005">
    <property type="protein sequence ID" value="KRN74793.1"/>
    <property type="molecule type" value="Genomic_DNA"/>
</dbReference>